<evidence type="ECO:0000313" key="3">
    <source>
        <dbReference type="Proteomes" id="UP000728185"/>
    </source>
</evidence>
<feature type="region of interest" description="Disordered" evidence="1">
    <location>
        <begin position="273"/>
        <end position="299"/>
    </location>
</feature>
<protein>
    <submittedName>
        <fullName evidence="2">Uncharacterized protein</fullName>
    </submittedName>
</protein>
<comment type="caution">
    <text evidence="2">The sequence shown here is derived from an EMBL/GenBank/DDBJ whole genome shotgun (WGS) entry which is preliminary data.</text>
</comment>
<dbReference type="EMBL" id="LUCM01011113">
    <property type="protein sequence ID" value="KAA0184426.1"/>
    <property type="molecule type" value="Genomic_DNA"/>
</dbReference>
<proteinExistence type="predicted"/>
<gene>
    <name evidence="2" type="ORF">FBUS_04265</name>
</gene>
<keyword evidence="3" id="KW-1185">Reference proteome</keyword>
<dbReference type="AlphaFoldDB" id="A0A8E0RPF2"/>
<reference evidence="2" key="1">
    <citation type="submission" date="2019-05" db="EMBL/GenBank/DDBJ databases">
        <title>Annotation for the trematode Fasciolopsis buski.</title>
        <authorList>
            <person name="Choi Y.-J."/>
        </authorList>
    </citation>
    <scope>NUCLEOTIDE SEQUENCE</scope>
    <source>
        <strain evidence="2">HT</strain>
        <tissue evidence="2">Whole worm</tissue>
    </source>
</reference>
<dbReference type="Proteomes" id="UP000728185">
    <property type="component" value="Unassembled WGS sequence"/>
</dbReference>
<organism evidence="2 3">
    <name type="scientific">Fasciolopsis buskii</name>
    <dbReference type="NCBI Taxonomy" id="27845"/>
    <lineage>
        <taxon>Eukaryota</taxon>
        <taxon>Metazoa</taxon>
        <taxon>Spiralia</taxon>
        <taxon>Lophotrochozoa</taxon>
        <taxon>Platyhelminthes</taxon>
        <taxon>Trematoda</taxon>
        <taxon>Digenea</taxon>
        <taxon>Plagiorchiida</taxon>
        <taxon>Echinostomata</taxon>
        <taxon>Echinostomatoidea</taxon>
        <taxon>Fasciolidae</taxon>
        <taxon>Fasciolopsis</taxon>
    </lineage>
</organism>
<evidence type="ECO:0000256" key="1">
    <source>
        <dbReference type="SAM" id="MobiDB-lite"/>
    </source>
</evidence>
<name>A0A8E0RPF2_9TREM</name>
<dbReference type="OrthoDB" id="6266986at2759"/>
<sequence length="442" mass="50127">MAYSTKVLLQVEMDFFVSVHSLINSPSQSWIEETSKVDLVNVYPPRSTRLKHLQSFEPRASPPLCLRPEDDILAQWRLRRKIELARSETRQRTNNAYSNLPYSWREEAPCQDFIRNMPTLTYSHLPITNSRPSWNVPSQNVRPGTNCCHEHFQRDMSVQTDSSDVSRSTKNVACETTGLVCRNPTNMHTKSTFARPTTRSVGFTVSPRLKHVCVQSSIKLEQHAHPLESGPHHKASTCSSAIGAPQGILNTILGTVPEPNKFRLLRTDLNDAEGESVQTTEVDSWHWHSTPGTPDDSDLANLTRLSPISRQAYPDCARKSSPCEVEPVRDAPASRQHCASFHETITRYLQETAPELVSSLSWLHDPIVKDLNKRRDQCLLKLRSNWPNDKRAMSMRFLQPLEAMFTQNAVVTFYSVESPCPPPGSLCFIHEELAERLTADCW</sequence>
<accession>A0A8E0RPF2</accession>
<evidence type="ECO:0000313" key="2">
    <source>
        <dbReference type="EMBL" id="KAA0184426.1"/>
    </source>
</evidence>